<dbReference type="SUPFAM" id="SSF50022">
    <property type="entry name" value="ISP domain"/>
    <property type="match status" value="1"/>
</dbReference>
<dbReference type="InterPro" id="IPR017941">
    <property type="entry name" value="Rieske_2Fe-2S"/>
</dbReference>
<sequence>MSDKENGQGMSRRQFLTYTLMGTGAFMAAGILTPMLRFAVDPALKGTGDAGKVEVGKVDDFGPEYKLVKFKVKIKDGWHEEEAEKSAYIRNKDGKILALSPVCKHLGCQVQWNTSKDHPNHFYCPCHNGLYDENGINVPGTPPQAPLDEYEVEVKDGKILLSLTPKPRGGA</sequence>
<comment type="function">
    <text evidence="10">Component of the menaquinol:cytochrome c reductase complex. The Rieske protein is a high potential 2Fe-2S protein.</text>
</comment>
<comment type="subunit">
    <text evidence="11">The main subunits of the menaquinol:cytochrome c complex are a Rieske-type iron-sulfur protein (QcrA), a cytochrome b (QcrB) and a cytochrome c (QcrC).</text>
</comment>
<dbReference type="EMBL" id="BMOF01000010">
    <property type="protein sequence ID" value="GGJ96216.1"/>
    <property type="molecule type" value="Genomic_DNA"/>
</dbReference>
<evidence type="ECO:0000256" key="1">
    <source>
        <dbReference type="ARBA" id="ARBA00010651"/>
    </source>
</evidence>
<dbReference type="InterPro" id="IPR036922">
    <property type="entry name" value="Rieske_2Fe-2S_sf"/>
</dbReference>
<evidence type="ECO:0000256" key="5">
    <source>
        <dbReference type="ARBA" id="ARBA00022982"/>
    </source>
</evidence>
<keyword evidence="15" id="KW-1133">Transmembrane helix</keyword>
<dbReference type="GO" id="GO:0051537">
    <property type="term" value="F:2 iron, 2 sulfur cluster binding"/>
    <property type="evidence" value="ECO:0007669"/>
    <property type="project" value="UniProtKB-KW"/>
</dbReference>
<dbReference type="PROSITE" id="PS51318">
    <property type="entry name" value="TAT"/>
    <property type="match status" value="1"/>
</dbReference>
<evidence type="ECO:0000256" key="8">
    <source>
        <dbReference type="ARBA" id="ARBA00023014"/>
    </source>
</evidence>
<dbReference type="PROSITE" id="PS51296">
    <property type="entry name" value="RIESKE"/>
    <property type="match status" value="1"/>
</dbReference>
<keyword evidence="15" id="KW-0472">Membrane</keyword>
<dbReference type="InterPro" id="IPR006311">
    <property type="entry name" value="TAT_signal"/>
</dbReference>
<dbReference type="Gene3D" id="1.20.5.700">
    <property type="entry name" value="Single helix bin"/>
    <property type="match status" value="1"/>
</dbReference>
<keyword evidence="18" id="KW-1185">Reference proteome</keyword>
<evidence type="ECO:0000256" key="11">
    <source>
        <dbReference type="ARBA" id="ARBA00064458"/>
    </source>
</evidence>
<proteinExistence type="inferred from homology"/>
<dbReference type="AlphaFoldDB" id="A0A8J3FDI0"/>
<keyword evidence="2" id="KW-0813">Transport</keyword>
<protein>
    <recommendedName>
        <fullName evidence="12">Menaquinol:cytochrome c reductase iron-sulfur subunit</fullName>
    </recommendedName>
    <alternativeName>
        <fullName evidence="14">Cytochrome bc complex, iron-sulfur subunit</fullName>
    </alternativeName>
    <alternativeName>
        <fullName evidence="13">Rieske iron-sulfur protein QcrA</fullName>
    </alternativeName>
</protein>
<evidence type="ECO:0000256" key="12">
    <source>
        <dbReference type="ARBA" id="ARBA00067741"/>
    </source>
</evidence>
<keyword evidence="8" id="KW-0411">Iron-sulfur</keyword>
<keyword evidence="7" id="KW-0408">Iron</keyword>
<reference evidence="17" key="1">
    <citation type="journal article" date="2014" name="Int. J. Syst. Evol. Microbiol.">
        <title>Complete genome sequence of Corynebacterium casei LMG S-19264T (=DSM 44701T), isolated from a smear-ripened cheese.</title>
        <authorList>
            <consortium name="US DOE Joint Genome Institute (JGI-PGF)"/>
            <person name="Walter F."/>
            <person name="Albersmeier A."/>
            <person name="Kalinowski J."/>
            <person name="Ruckert C."/>
        </authorList>
    </citation>
    <scope>NUCLEOTIDE SEQUENCE</scope>
    <source>
        <strain evidence="17">JCM 14719</strain>
    </source>
</reference>
<dbReference type="Pfam" id="PF00355">
    <property type="entry name" value="Rieske"/>
    <property type="match status" value="1"/>
</dbReference>
<evidence type="ECO:0000256" key="3">
    <source>
        <dbReference type="ARBA" id="ARBA00022714"/>
    </source>
</evidence>
<evidence type="ECO:0000256" key="4">
    <source>
        <dbReference type="ARBA" id="ARBA00022723"/>
    </source>
</evidence>
<dbReference type="Proteomes" id="UP000637720">
    <property type="component" value="Unassembled WGS sequence"/>
</dbReference>
<evidence type="ECO:0000256" key="6">
    <source>
        <dbReference type="ARBA" id="ARBA00023002"/>
    </source>
</evidence>
<keyword evidence="6" id="KW-0560">Oxidoreductase</keyword>
<dbReference type="RefSeq" id="WP_054671422.1">
    <property type="nucleotide sequence ID" value="NZ_BMOF01000010.1"/>
</dbReference>
<keyword evidence="9" id="KW-1015">Disulfide bond</keyword>
<evidence type="ECO:0000259" key="16">
    <source>
        <dbReference type="PROSITE" id="PS51296"/>
    </source>
</evidence>
<comment type="similarity">
    <text evidence="1">Belongs to the Rieske iron-sulfur protein family.</text>
</comment>
<keyword evidence="4" id="KW-0479">Metal-binding</keyword>
<evidence type="ECO:0000256" key="15">
    <source>
        <dbReference type="SAM" id="Phobius"/>
    </source>
</evidence>
<keyword evidence="3" id="KW-0001">2Fe-2S</keyword>
<dbReference type="FunFam" id="2.102.10.10:FF:000006">
    <property type="entry name" value="Menaquinol-cytochrome c reductase, iron-sulfur subunit"/>
    <property type="match status" value="1"/>
</dbReference>
<evidence type="ECO:0000256" key="13">
    <source>
        <dbReference type="ARBA" id="ARBA00075320"/>
    </source>
</evidence>
<evidence type="ECO:0000256" key="2">
    <source>
        <dbReference type="ARBA" id="ARBA00022448"/>
    </source>
</evidence>
<evidence type="ECO:0000256" key="10">
    <source>
        <dbReference type="ARBA" id="ARBA00055683"/>
    </source>
</evidence>
<keyword evidence="5" id="KW-0249">Electron transport</keyword>
<dbReference type="GO" id="GO:0046872">
    <property type="term" value="F:metal ion binding"/>
    <property type="evidence" value="ECO:0007669"/>
    <property type="project" value="UniProtKB-KW"/>
</dbReference>
<dbReference type="InterPro" id="IPR014349">
    <property type="entry name" value="Rieske_Fe-S_prot"/>
</dbReference>
<reference evidence="17" key="2">
    <citation type="submission" date="2020-09" db="EMBL/GenBank/DDBJ databases">
        <authorList>
            <person name="Sun Q."/>
            <person name="Ohkuma M."/>
        </authorList>
    </citation>
    <scope>NUCLEOTIDE SEQUENCE</scope>
    <source>
        <strain evidence="17">JCM 14719</strain>
    </source>
</reference>
<evidence type="ECO:0000313" key="18">
    <source>
        <dbReference type="Proteomes" id="UP000637720"/>
    </source>
</evidence>
<dbReference type="CDD" id="cd03467">
    <property type="entry name" value="Rieske"/>
    <property type="match status" value="1"/>
</dbReference>
<evidence type="ECO:0000256" key="7">
    <source>
        <dbReference type="ARBA" id="ARBA00023004"/>
    </source>
</evidence>
<accession>A0A8J3FDI0</accession>
<keyword evidence="15" id="KW-0812">Transmembrane</keyword>
<evidence type="ECO:0000256" key="9">
    <source>
        <dbReference type="ARBA" id="ARBA00023157"/>
    </source>
</evidence>
<feature type="domain" description="Rieske" evidence="16">
    <location>
        <begin position="75"/>
        <end position="161"/>
    </location>
</feature>
<name>A0A8J3FDI0_9BACI</name>
<dbReference type="Gene3D" id="2.102.10.10">
    <property type="entry name" value="Rieske [2Fe-2S] iron-sulphur domain"/>
    <property type="match status" value="1"/>
</dbReference>
<evidence type="ECO:0000313" key="17">
    <source>
        <dbReference type="EMBL" id="GGJ96216.1"/>
    </source>
</evidence>
<feature type="transmembrane region" description="Helical" evidence="15">
    <location>
        <begin position="15"/>
        <end position="36"/>
    </location>
</feature>
<comment type="caution">
    <text evidence="17">The sequence shown here is derived from an EMBL/GenBank/DDBJ whole genome shotgun (WGS) entry which is preliminary data.</text>
</comment>
<dbReference type="PANTHER" id="PTHR10134">
    <property type="entry name" value="CYTOCHROME B-C1 COMPLEX SUBUNIT RIESKE, MITOCHONDRIAL"/>
    <property type="match status" value="1"/>
</dbReference>
<organism evidence="17 18">
    <name type="scientific">Calditerricola satsumensis</name>
    <dbReference type="NCBI Taxonomy" id="373054"/>
    <lineage>
        <taxon>Bacteria</taxon>
        <taxon>Bacillati</taxon>
        <taxon>Bacillota</taxon>
        <taxon>Bacilli</taxon>
        <taxon>Bacillales</taxon>
        <taxon>Bacillaceae</taxon>
        <taxon>Calditerricola</taxon>
    </lineage>
</organism>
<dbReference type="GO" id="GO:0016705">
    <property type="term" value="F:oxidoreductase activity, acting on paired donors, with incorporation or reduction of molecular oxygen"/>
    <property type="evidence" value="ECO:0007669"/>
    <property type="project" value="UniProtKB-ARBA"/>
</dbReference>
<evidence type="ECO:0000256" key="14">
    <source>
        <dbReference type="ARBA" id="ARBA00076330"/>
    </source>
</evidence>
<gene>
    <name evidence="17" type="ORF">GCM10007043_07600</name>
</gene>
<dbReference type="GO" id="GO:0004497">
    <property type="term" value="F:monooxygenase activity"/>
    <property type="evidence" value="ECO:0007669"/>
    <property type="project" value="UniProtKB-ARBA"/>
</dbReference>